<reference evidence="4 5" key="1">
    <citation type="submission" date="2023-04" db="EMBL/GenBank/DDBJ databases">
        <title>Colletotrichum tabacum stain YC1 causing leaf anthracnose on Nicotiana tabacum(L.) cv.</title>
        <authorList>
            <person name="Ji Z."/>
            <person name="Wang M."/>
            <person name="Zhang J."/>
            <person name="Wang N."/>
            <person name="Zhou Z."/>
        </authorList>
    </citation>
    <scope>NUCLEOTIDE SEQUENCE [LARGE SCALE GENOMIC DNA]</scope>
    <source>
        <strain evidence="4 5">YC1</strain>
    </source>
</reference>
<name>A0AAV9TM17_9PEZI</name>
<evidence type="ECO:0000256" key="1">
    <source>
        <dbReference type="ARBA" id="ARBA00023002"/>
    </source>
</evidence>
<dbReference type="Proteomes" id="UP001327957">
    <property type="component" value="Unassembled WGS sequence"/>
</dbReference>
<sequence length="188" mass="20511">MDPAVVAEPPRPGIPFSAAGLFVHAPVEVRVSDTSSSSSSSSSDPRRRPYLDPTRPDGPKLYLNATLYRPYHADPPCRERYYEAPWARGSSHLVMLLEQGVLSKAALVSLPHPDPSILGFTIHHLGEGRTTSRGRWSSSRPRTGSGRFIDHDTVVIMREGRVFEVVDQPEGAAGSAMAVQEPRESRGA</sequence>
<keyword evidence="5" id="KW-1185">Reference proteome</keyword>
<dbReference type="GO" id="GO:0003885">
    <property type="term" value="F:D-arabinono-1,4-lactone oxidase activity"/>
    <property type="evidence" value="ECO:0007669"/>
    <property type="project" value="InterPro"/>
</dbReference>
<keyword evidence="1" id="KW-0560">Oxidoreductase</keyword>
<dbReference type="AlphaFoldDB" id="A0AAV9TM17"/>
<gene>
    <name evidence="4" type="ORF">QIS74_02684</name>
</gene>
<accession>A0AAV9TM17</accession>
<organism evidence="4 5">
    <name type="scientific">Colletotrichum tabaci</name>
    <dbReference type="NCBI Taxonomy" id="1209068"/>
    <lineage>
        <taxon>Eukaryota</taxon>
        <taxon>Fungi</taxon>
        <taxon>Dikarya</taxon>
        <taxon>Ascomycota</taxon>
        <taxon>Pezizomycotina</taxon>
        <taxon>Sordariomycetes</taxon>
        <taxon>Hypocreomycetidae</taxon>
        <taxon>Glomerellales</taxon>
        <taxon>Glomerellaceae</taxon>
        <taxon>Colletotrichum</taxon>
        <taxon>Colletotrichum destructivum species complex</taxon>
    </lineage>
</organism>
<dbReference type="InterPro" id="IPR007173">
    <property type="entry name" value="ALO_C"/>
</dbReference>
<evidence type="ECO:0000313" key="5">
    <source>
        <dbReference type="Proteomes" id="UP001327957"/>
    </source>
</evidence>
<evidence type="ECO:0000256" key="2">
    <source>
        <dbReference type="SAM" id="MobiDB-lite"/>
    </source>
</evidence>
<comment type="caution">
    <text evidence="4">The sequence shown here is derived from an EMBL/GenBank/DDBJ whole genome shotgun (WGS) entry which is preliminary data.</text>
</comment>
<feature type="region of interest" description="Disordered" evidence="2">
    <location>
        <begin position="32"/>
        <end position="58"/>
    </location>
</feature>
<dbReference type="GO" id="GO:0016020">
    <property type="term" value="C:membrane"/>
    <property type="evidence" value="ECO:0007669"/>
    <property type="project" value="InterPro"/>
</dbReference>
<evidence type="ECO:0000259" key="3">
    <source>
        <dbReference type="Pfam" id="PF04030"/>
    </source>
</evidence>
<dbReference type="EMBL" id="JASAOK010000012">
    <property type="protein sequence ID" value="KAK6224357.1"/>
    <property type="molecule type" value="Genomic_DNA"/>
</dbReference>
<dbReference type="Pfam" id="PF04030">
    <property type="entry name" value="ALO"/>
    <property type="match status" value="1"/>
</dbReference>
<proteinExistence type="predicted"/>
<evidence type="ECO:0000313" key="4">
    <source>
        <dbReference type="EMBL" id="KAK6224357.1"/>
    </source>
</evidence>
<protein>
    <submittedName>
        <fullName evidence="4">D-arabinono-1</fullName>
    </submittedName>
</protein>
<feature type="domain" description="D-arabinono-1,4-lactone oxidase C-terminal" evidence="3">
    <location>
        <begin position="19"/>
        <end position="84"/>
    </location>
</feature>
<feature type="compositionally biased region" description="Basic and acidic residues" evidence="2">
    <location>
        <begin position="44"/>
        <end position="58"/>
    </location>
</feature>